<evidence type="ECO:0000313" key="2">
    <source>
        <dbReference type="Proteomes" id="UP000031620"/>
    </source>
</evidence>
<dbReference type="EMBL" id="AP014680">
    <property type="protein sequence ID" value="BAP85285.1"/>
    <property type="molecule type" value="Genomic_DNA"/>
</dbReference>
<accession>A0A0A1GTG5</accession>
<gene>
    <name evidence="1" type="ORF">LOOC260_107450</name>
</gene>
<evidence type="ECO:0008006" key="3">
    <source>
        <dbReference type="Google" id="ProtNLM"/>
    </source>
</evidence>
<dbReference type="Proteomes" id="UP000031620">
    <property type="component" value="Chromosome"/>
</dbReference>
<evidence type="ECO:0000313" key="1">
    <source>
        <dbReference type="EMBL" id="BAP85285.1"/>
    </source>
</evidence>
<dbReference type="KEGG" id="lho:LOOC260_107450"/>
<name>A0A0A1GTG5_9LACO</name>
<dbReference type="HOGENOM" id="CLU_1106055_0_0_9"/>
<dbReference type="AlphaFoldDB" id="A0A0A1GTG5"/>
<dbReference type="RefSeq" id="WP_041093092.1">
    <property type="nucleotide sequence ID" value="NZ_AP014680.1"/>
</dbReference>
<organism evidence="1 2">
    <name type="scientific">Paucilactobacillus hokkaidonensis JCM 18461</name>
    <dbReference type="NCBI Taxonomy" id="1291742"/>
    <lineage>
        <taxon>Bacteria</taxon>
        <taxon>Bacillati</taxon>
        <taxon>Bacillota</taxon>
        <taxon>Bacilli</taxon>
        <taxon>Lactobacillales</taxon>
        <taxon>Lactobacillaceae</taxon>
        <taxon>Paucilactobacillus</taxon>
    </lineage>
</organism>
<reference evidence="1 2" key="1">
    <citation type="submission" date="2014-11" db="EMBL/GenBank/DDBJ databases">
        <title>Complete genome sequence and analysis of Lactobacillus hokkaidonensis LOOC260T.</title>
        <authorList>
            <person name="Tanizawa Y."/>
            <person name="Tohno M."/>
            <person name="Kaminuma E."/>
            <person name="Nakamura Y."/>
            <person name="Arita M."/>
        </authorList>
    </citation>
    <scope>NUCLEOTIDE SEQUENCE [LARGE SCALE GENOMIC DNA]</scope>
    <source>
        <strain evidence="1 2">LOOC260</strain>
    </source>
</reference>
<protein>
    <recommendedName>
        <fullName evidence="3">HlyD family secretion protein</fullName>
    </recommendedName>
</protein>
<sequence length="251" mass="27651">MKHKKWFLLIILVAIIGTAIFGLNSTNHASQSKKDAHKTNTYIVKAAKSKLYRAEYVSAEYTSLTKIPKEKLLVNDGDHVIKGQKISTSWTTAPISGVFSNDKASEDRIYNSPGLIQFKVSENERSNFSQNKSVTIESLTDQRSKFQGTIKSISARPVAGGVTALSEYKVTVTPDDPNMTNSMFFGKHFSIKVGDDDLAIPTKYVTKSNQVNEKRSGSGWTKANLKVDSISNGYCYVSKSSIPVGTELKQP</sequence>
<proteinExistence type="predicted"/>